<keyword evidence="2" id="KW-1185">Reference proteome</keyword>
<comment type="caution">
    <text evidence="1">The sequence shown here is derived from an EMBL/GenBank/DDBJ whole genome shotgun (WGS) entry which is preliminary data.</text>
</comment>
<evidence type="ECO:0000313" key="2">
    <source>
        <dbReference type="Proteomes" id="UP001144978"/>
    </source>
</evidence>
<dbReference type="EMBL" id="JANSHE010000452">
    <property type="protein sequence ID" value="KAJ3010677.1"/>
    <property type="molecule type" value="Genomic_DNA"/>
</dbReference>
<proteinExistence type="predicted"/>
<accession>A0ACC1Q3M9</accession>
<dbReference type="Proteomes" id="UP001144978">
    <property type="component" value="Unassembled WGS sequence"/>
</dbReference>
<name>A0ACC1Q3M9_9APHY</name>
<organism evidence="1 2">
    <name type="scientific">Trametes sanguinea</name>
    <dbReference type="NCBI Taxonomy" id="158606"/>
    <lineage>
        <taxon>Eukaryota</taxon>
        <taxon>Fungi</taxon>
        <taxon>Dikarya</taxon>
        <taxon>Basidiomycota</taxon>
        <taxon>Agaricomycotina</taxon>
        <taxon>Agaricomycetes</taxon>
        <taxon>Polyporales</taxon>
        <taxon>Polyporaceae</taxon>
        <taxon>Trametes</taxon>
    </lineage>
</organism>
<gene>
    <name evidence="1" type="ORF">NUW54_g2407</name>
</gene>
<reference evidence="1" key="1">
    <citation type="submission" date="2022-08" db="EMBL/GenBank/DDBJ databases">
        <title>Genome Sequence of Pycnoporus sanguineus.</title>
        <authorList>
            <person name="Buettner E."/>
        </authorList>
    </citation>
    <scope>NUCLEOTIDE SEQUENCE</scope>
    <source>
        <strain evidence="1">CG-C14</strain>
    </source>
</reference>
<protein>
    <submittedName>
        <fullName evidence="1">Uncharacterized protein</fullName>
    </submittedName>
</protein>
<evidence type="ECO:0000313" key="1">
    <source>
        <dbReference type="EMBL" id="KAJ3010677.1"/>
    </source>
</evidence>
<sequence>MLVARQLGQIFQSLTTRRPRPPSPPRPLSTAKPPLINPEYLVEEETIPWYDPNDFYPVDIGEVLQGRYQVIGKLGFGAYSTVWLCRDLIEHRYVAVKVCAQNSVPIQRELAALQHLNSLPETHHLGRDCIRPSLDYFELVPDDTKCSHATDRPFYCIVYEPMAMSVWSYRKVNTGKRLPLPLAKGIAERLLHGLDYLHCHANLVHADIQEQNILFHVNDPAAFEAFEERERTNPSQRKVTADRTIYTPRGIHIQGIPGRPVLSDFGEARFGQESYTGVIQPVPYRAPEVMFGSSWDAKVDIWSVGVMMWDIVEGKPLIRTLQDAEAETEPPYDEQLSHIVALLGPPPADFLERCPAERTSKYFDAQGGNWIGDATVPDDSFEKAEERLEGEEKANFLDFVRQMVRWKPEDRLSASELLKHAWLRS</sequence>